<dbReference type="GO" id="GO:0005789">
    <property type="term" value="C:endoplasmic reticulum membrane"/>
    <property type="evidence" value="ECO:0007669"/>
    <property type="project" value="TreeGrafter"/>
</dbReference>
<dbReference type="EMBL" id="CP056068">
    <property type="protein sequence ID" value="UKJ90265.2"/>
    <property type="molecule type" value="Genomic_DNA"/>
</dbReference>
<feature type="compositionally biased region" description="Basic residues" evidence="6">
    <location>
        <begin position="411"/>
        <end position="420"/>
    </location>
</feature>
<evidence type="ECO:0000256" key="7">
    <source>
        <dbReference type="SAM" id="Phobius"/>
    </source>
</evidence>
<feature type="compositionally biased region" description="Basic and acidic residues" evidence="6">
    <location>
        <begin position="209"/>
        <end position="218"/>
    </location>
</feature>
<keyword evidence="4 7" id="KW-1133">Transmembrane helix</keyword>
<sequence length="721" mass="82669">MDLLLSNFFKFLNLEMRGHKIDVQLYNKRISTRNPCNNGPLISKSDSDVTNSFMTNESSCENIELDLKSLKTRESAISITEFQSRENKLENSSYIIDAIPQNLLVHMARLPYFFERLIYHSVGICFDTLLFEVTFMPIQAITTASHFITKFGLYIGREVKYLVKNELYNPTINLFSTMNKSRLARVFCGKKKEYDNDDKSFETVRSNKSFKESPRENIEQNGSQGSESQVTLTEICGFVRFLVLVATICIFSHIDTSKVYHNIKGQPLMKLYMIFNMSVTCERLCRSFSRDITDSLMRTTIKIFFYHFPEETSNITNNMETFASRDEFGEGVPKAAENTQSNKVEVTESVKSTFSQIKELVKSVSTKYEDNIKGKSSQLNGMEDESLYGSESSKGVKNVEAANSKSPAYRNRNKGKGKGKDKKDMKDNDYEFATAKSPYFLPLEMLAPNHMESILNSCRKYSDSFNIYYKFAFLYVSVVATISFHSFLHLVRVLSLNIAINSPESTMFLLLITTNFTEIKSTVFKRYNPVSLFVIFASDAVERCYLFCDGLLVILKMSTSKRHLRSFLTVLSWLVLIYGLEMIIDFLKHGYMIKFNQIRSETFEKYNSTLVIDTLLSRSVYNVDRLTLSRFEVPCKGSFSFSHISSRRLGFISSPIVTLIVCSLPKLGVHLSFKTFTISVLIWLSLLLMKISMSILLTAYSIEKREQIYVLDPSFYMIGAL</sequence>
<feature type="transmembrane region" description="Helical" evidence="7">
    <location>
        <begin position="467"/>
        <end position="488"/>
    </location>
</feature>
<feature type="region of interest" description="Disordered" evidence="6">
    <location>
        <begin position="374"/>
        <end position="425"/>
    </location>
</feature>
<feature type="region of interest" description="Disordered" evidence="6">
    <location>
        <begin position="205"/>
        <end position="225"/>
    </location>
</feature>
<comment type="similarity">
    <text evidence="2">Belongs to the TAPT1 family.</text>
</comment>
<feature type="transmembrane region" description="Helical" evidence="7">
    <location>
        <begin position="680"/>
        <end position="700"/>
    </location>
</feature>
<dbReference type="Proteomes" id="UP000244803">
    <property type="component" value="Chromosome 2"/>
</dbReference>
<comment type="subcellular location">
    <subcellularLocation>
        <location evidence="1">Membrane</location>
        <topology evidence="1">Multi-pass membrane protein</topology>
    </subcellularLocation>
</comment>
<dbReference type="AlphaFoldDB" id="A0A976M843"/>
<evidence type="ECO:0000256" key="3">
    <source>
        <dbReference type="ARBA" id="ARBA00022692"/>
    </source>
</evidence>
<evidence type="ECO:0000313" key="9">
    <source>
        <dbReference type="Proteomes" id="UP000244803"/>
    </source>
</evidence>
<keyword evidence="3 7" id="KW-0812">Transmembrane</keyword>
<proteinExistence type="inferred from homology"/>
<reference evidence="8" key="1">
    <citation type="submission" date="2022-07" db="EMBL/GenBank/DDBJ databases">
        <title>Evaluation of T. orientalis genome assembly methods using nanopore sequencing and analysis of variation between genomes.</title>
        <authorList>
            <person name="Yam J."/>
            <person name="Micallef M.L."/>
            <person name="Liu M."/>
            <person name="Djordjevic S.P."/>
            <person name="Bogema D.R."/>
            <person name="Jenkins C."/>
        </authorList>
    </citation>
    <scope>NUCLEOTIDE SEQUENCE</scope>
    <source>
        <strain evidence="8">Fish Creek</strain>
    </source>
</reference>
<dbReference type="OrthoDB" id="29023at2759"/>
<dbReference type="Pfam" id="PF05346">
    <property type="entry name" value="DUF747"/>
    <property type="match status" value="1"/>
</dbReference>
<feature type="transmembrane region" description="Helical" evidence="7">
    <location>
        <begin position="649"/>
        <end position="668"/>
    </location>
</feature>
<evidence type="ECO:0000256" key="1">
    <source>
        <dbReference type="ARBA" id="ARBA00004141"/>
    </source>
</evidence>
<evidence type="ECO:0000256" key="2">
    <source>
        <dbReference type="ARBA" id="ARBA00008803"/>
    </source>
</evidence>
<dbReference type="InterPro" id="IPR008010">
    <property type="entry name" value="Tatp1"/>
</dbReference>
<keyword evidence="5 7" id="KW-0472">Membrane</keyword>
<name>A0A976M843_THEOR</name>
<dbReference type="PANTHER" id="PTHR13317:SF4">
    <property type="entry name" value="TRANSMEMBRANE ANTERIOR POSTERIOR TRANSFORMATION PROTEIN 1 HOMOLOG"/>
    <property type="match status" value="1"/>
</dbReference>
<protein>
    <submittedName>
        <fullName evidence="8">Uncharacterized protein</fullName>
    </submittedName>
</protein>
<feature type="transmembrane region" description="Helical" evidence="7">
    <location>
        <begin position="567"/>
        <end position="587"/>
    </location>
</feature>
<accession>A0A976M843</accession>
<evidence type="ECO:0000256" key="5">
    <source>
        <dbReference type="ARBA" id="ARBA00023136"/>
    </source>
</evidence>
<evidence type="ECO:0000313" key="8">
    <source>
        <dbReference type="EMBL" id="UKJ90265.2"/>
    </source>
</evidence>
<feature type="compositionally biased region" description="Polar residues" evidence="6">
    <location>
        <begin position="389"/>
        <end position="406"/>
    </location>
</feature>
<gene>
    <name evidence="8" type="ORF">MACJ_001197</name>
</gene>
<evidence type="ECO:0000256" key="6">
    <source>
        <dbReference type="SAM" id="MobiDB-lite"/>
    </source>
</evidence>
<organism evidence="8 9">
    <name type="scientific">Theileria orientalis</name>
    <dbReference type="NCBI Taxonomy" id="68886"/>
    <lineage>
        <taxon>Eukaryota</taxon>
        <taxon>Sar</taxon>
        <taxon>Alveolata</taxon>
        <taxon>Apicomplexa</taxon>
        <taxon>Aconoidasida</taxon>
        <taxon>Piroplasmida</taxon>
        <taxon>Theileriidae</taxon>
        <taxon>Theileria</taxon>
    </lineage>
</organism>
<dbReference type="PANTHER" id="PTHR13317">
    <property type="entry name" value="TRANSMEMBRANE ANTERIOR POSTERIOR TRANSFORMATION PROTEIN 1 HOMOLOG"/>
    <property type="match status" value="1"/>
</dbReference>
<evidence type="ECO:0000256" key="4">
    <source>
        <dbReference type="ARBA" id="ARBA00022989"/>
    </source>
</evidence>